<evidence type="ECO:0000256" key="2">
    <source>
        <dbReference type="ARBA" id="ARBA00022705"/>
    </source>
</evidence>
<dbReference type="GO" id="GO:0005634">
    <property type="term" value="C:nucleus"/>
    <property type="evidence" value="ECO:0007669"/>
    <property type="project" value="UniProtKB-SubCell"/>
</dbReference>
<dbReference type="Proteomes" id="UP000191518">
    <property type="component" value="Unassembled WGS sequence"/>
</dbReference>
<accession>A0A1V6SG90</accession>
<feature type="domain" description="Chromatin assembly factor 1 subunit Cac1-like C-terminal" evidence="10">
    <location>
        <begin position="635"/>
        <end position="666"/>
    </location>
</feature>
<evidence type="ECO:0000313" key="12">
    <source>
        <dbReference type="Proteomes" id="UP000191518"/>
    </source>
</evidence>
<feature type="region of interest" description="Disordered" evidence="7">
    <location>
        <begin position="430"/>
        <end position="475"/>
    </location>
</feature>
<evidence type="ECO:0000259" key="10">
    <source>
        <dbReference type="Pfam" id="PF21796"/>
    </source>
</evidence>
<dbReference type="GO" id="GO:0033186">
    <property type="term" value="C:CAF-1 complex"/>
    <property type="evidence" value="ECO:0007669"/>
    <property type="project" value="TreeGrafter"/>
</dbReference>
<dbReference type="InterPro" id="IPR048800">
    <property type="entry name" value="Cac1-like_C"/>
</dbReference>
<dbReference type="PANTHER" id="PTHR15272:SF0">
    <property type="entry name" value="CHROMATIN ASSEMBLY FACTOR 1 SUBUNIT A"/>
    <property type="match status" value="1"/>
</dbReference>
<dbReference type="GO" id="GO:0006334">
    <property type="term" value="P:nucleosome assembly"/>
    <property type="evidence" value="ECO:0007669"/>
    <property type="project" value="TreeGrafter"/>
</dbReference>
<gene>
    <name evidence="11" type="ORF">PENVUL_c001G01743</name>
</gene>
<proteinExistence type="predicted"/>
<evidence type="ECO:0000256" key="6">
    <source>
        <dbReference type="ARBA" id="ARBA00023242"/>
    </source>
</evidence>
<evidence type="ECO:0000256" key="5">
    <source>
        <dbReference type="ARBA" id="ARBA00023204"/>
    </source>
</evidence>
<feature type="compositionally biased region" description="Polar residues" evidence="7">
    <location>
        <begin position="368"/>
        <end position="382"/>
    </location>
</feature>
<dbReference type="Pfam" id="PF11600">
    <property type="entry name" value="CAF1A_acidic"/>
    <property type="match status" value="1"/>
</dbReference>
<dbReference type="GO" id="GO:0006260">
    <property type="term" value="P:DNA replication"/>
    <property type="evidence" value="ECO:0007669"/>
    <property type="project" value="UniProtKB-KW"/>
</dbReference>
<feature type="region of interest" description="Disordered" evidence="7">
    <location>
        <begin position="368"/>
        <end position="390"/>
    </location>
</feature>
<keyword evidence="2" id="KW-0235">DNA replication</keyword>
<evidence type="ECO:0000256" key="1">
    <source>
        <dbReference type="ARBA" id="ARBA00004123"/>
    </source>
</evidence>
<dbReference type="GO" id="GO:0006281">
    <property type="term" value="P:DNA repair"/>
    <property type="evidence" value="ECO:0007669"/>
    <property type="project" value="UniProtKB-KW"/>
</dbReference>
<feature type="compositionally biased region" description="Polar residues" evidence="7">
    <location>
        <begin position="256"/>
        <end position="265"/>
    </location>
</feature>
<evidence type="ECO:0000256" key="7">
    <source>
        <dbReference type="SAM" id="MobiDB-lite"/>
    </source>
</evidence>
<feature type="domain" description="Chromatin assembly factor 1 p150 subunit acidic region" evidence="8">
    <location>
        <begin position="136"/>
        <end position="259"/>
    </location>
</feature>
<feature type="compositionally biased region" description="Acidic residues" evidence="7">
    <location>
        <begin position="438"/>
        <end position="475"/>
    </location>
</feature>
<comment type="caution">
    <text evidence="11">The sequence shown here is derived from an EMBL/GenBank/DDBJ whole genome shotgun (WGS) entry which is preliminary data.</text>
</comment>
<dbReference type="STRING" id="29845.A0A1V6SG90"/>
<feature type="region of interest" description="Disordered" evidence="7">
    <location>
        <begin position="1"/>
        <end position="285"/>
    </location>
</feature>
<dbReference type="AlphaFoldDB" id="A0A1V6SG90"/>
<keyword evidence="6" id="KW-0539">Nucleus</keyword>
<feature type="domain" description="Chromatin assembly factor 1 subunit Cac1-like C-terminal" evidence="10">
    <location>
        <begin position="592"/>
        <end position="623"/>
    </location>
</feature>
<evidence type="ECO:0000313" key="11">
    <source>
        <dbReference type="EMBL" id="OQE12583.1"/>
    </source>
</evidence>
<comment type="subcellular location">
    <subcellularLocation>
        <location evidence="1">Nucleus</location>
    </subcellularLocation>
</comment>
<dbReference type="EMBL" id="MDYP01000001">
    <property type="protein sequence ID" value="OQE12583.1"/>
    <property type="molecule type" value="Genomic_DNA"/>
</dbReference>
<feature type="compositionally biased region" description="Basic and acidic residues" evidence="7">
    <location>
        <begin position="136"/>
        <end position="240"/>
    </location>
</feature>
<keyword evidence="5" id="KW-0234">DNA repair</keyword>
<dbReference type="Pfam" id="PF12253">
    <property type="entry name" value="CAF1A_dimeriz"/>
    <property type="match status" value="1"/>
</dbReference>
<sequence length="667" mass="75686">MVTTTSLSPMQSTPSFPASPSSGPRKRSIHEVDDAHTPSPSAKRPLTLFADENQENHDTSLHCQSNDTTFPSVHFKRNLPPPPSVEIVMRKTRKQDEDCPGAGLLKFPGTNAASNTEPDTPASKKRKVVSAGTDSKQQEKEAKERQRAEEKAKREEEKVKREEDKAKREEERRLKAEEKKKRDAERDEEKRQREEEKRKKDAQREEERKQRDEKKKAKEDEKAAKEEEKRKKDEEKEKKTRSQLKLNSFFAKPQVPSASSGQVITAPSPKKPSATVDLSHETRSVQSDYEREFPAFFLQSHTIVAPPHRFERDPEALKHVRETIDTCLRNEDPVQTHPFRPSEVFQIIPFHRGRQPTTSVRDILFQQQRSDDSAQPTQSQSGIRPPRPEELLRKVTMKSLKFGEDIRPPYQGTYTRCVSELSARRLARNPYHRGLPDTDYDYDSEAEWEEPEEGEELDSEEEDEGSDEGEDDLEGFLDDEDDALAEGKRRLIVGDLEPVSTGIKWAANGVEREMEVYRMETISDAVKFPIDPFSTAYWEKPKPVVKPMEVPAKARPVTALDGFLVPAVPGTVALPPTSKAKQAKRPFPPDQLAEFKEAVEGSDLSKIGLVEILKKRLVPAMSASTEASADPEVSRFPKVSKDTLKATLDQVAARVGQKEVDKKWVCR</sequence>
<reference evidence="12" key="1">
    <citation type="journal article" date="2017" name="Nat. Microbiol.">
        <title>Global analysis of biosynthetic gene clusters reveals vast potential of secondary metabolite production in Penicillium species.</title>
        <authorList>
            <person name="Nielsen J.C."/>
            <person name="Grijseels S."/>
            <person name="Prigent S."/>
            <person name="Ji B."/>
            <person name="Dainat J."/>
            <person name="Nielsen K.F."/>
            <person name="Frisvad J.C."/>
            <person name="Workman M."/>
            <person name="Nielsen J."/>
        </authorList>
    </citation>
    <scope>NUCLEOTIDE SEQUENCE [LARGE SCALE GENOMIC DNA]</scope>
    <source>
        <strain evidence="12">IBT 29486</strain>
    </source>
</reference>
<name>A0A1V6SG90_9EURO</name>
<organism evidence="11 12">
    <name type="scientific">Penicillium vulpinum</name>
    <dbReference type="NCBI Taxonomy" id="29845"/>
    <lineage>
        <taxon>Eukaryota</taxon>
        <taxon>Fungi</taxon>
        <taxon>Dikarya</taxon>
        <taxon>Ascomycota</taxon>
        <taxon>Pezizomycotina</taxon>
        <taxon>Eurotiomycetes</taxon>
        <taxon>Eurotiomycetidae</taxon>
        <taxon>Eurotiales</taxon>
        <taxon>Aspergillaceae</taxon>
        <taxon>Penicillium</taxon>
    </lineage>
</organism>
<keyword evidence="4" id="KW-0143">Chaperone</keyword>
<feature type="compositionally biased region" description="Polar residues" evidence="7">
    <location>
        <begin position="1"/>
        <end position="22"/>
    </location>
</feature>
<evidence type="ECO:0008006" key="13">
    <source>
        <dbReference type="Google" id="ProtNLM"/>
    </source>
</evidence>
<dbReference type="PANTHER" id="PTHR15272">
    <property type="entry name" value="CHROMATIN ASSEMBLY FACTOR 1 SUBUNIT A CAF-1 SUBUNIT A"/>
    <property type="match status" value="1"/>
</dbReference>
<keyword evidence="12" id="KW-1185">Reference proteome</keyword>
<feature type="compositionally biased region" description="Polar residues" evidence="7">
    <location>
        <begin position="61"/>
        <end position="71"/>
    </location>
</feature>
<evidence type="ECO:0000256" key="3">
    <source>
        <dbReference type="ARBA" id="ARBA00022763"/>
    </source>
</evidence>
<protein>
    <recommendedName>
        <fullName evidence="13">Chromatin assembly factor 1 subunit A</fullName>
    </recommendedName>
</protein>
<evidence type="ECO:0000259" key="8">
    <source>
        <dbReference type="Pfam" id="PF11600"/>
    </source>
</evidence>
<feature type="domain" description="Chromatin assembly factor 1 subunit A dimerization" evidence="9">
    <location>
        <begin position="398"/>
        <end position="472"/>
    </location>
</feature>
<evidence type="ECO:0000259" key="9">
    <source>
        <dbReference type="Pfam" id="PF12253"/>
    </source>
</evidence>
<dbReference type="InterPro" id="IPR021644">
    <property type="entry name" value="CAF-1_p150_acidic"/>
</dbReference>
<keyword evidence="3" id="KW-0227">DNA damage</keyword>
<dbReference type="Pfam" id="PF21796">
    <property type="entry name" value="Cac1_C"/>
    <property type="match status" value="2"/>
</dbReference>
<dbReference type="InterPro" id="IPR022043">
    <property type="entry name" value="CAF1A_DD"/>
</dbReference>
<evidence type="ECO:0000256" key="4">
    <source>
        <dbReference type="ARBA" id="ARBA00023186"/>
    </source>
</evidence>